<dbReference type="RefSeq" id="WP_111364427.1">
    <property type="nucleotide sequence ID" value="NZ_VINQ01000011.1"/>
</dbReference>
<dbReference type="Pfam" id="PF13417">
    <property type="entry name" value="GST_N_3"/>
    <property type="match status" value="1"/>
</dbReference>
<evidence type="ECO:0000259" key="1">
    <source>
        <dbReference type="PROSITE" id="PS50404"/>
    </source>
</evidence>
<reference evidence="2 3" key="1">
    <citation type="submission" date="2019-07" db="EMBL/GenBank/DDBJ databases">
        <title>Aquicoccus porphyridii gen. nov., sp. nov., isolated from a small marine red alga, Porphyridium marinum.</title>
        <authorList>
            <person name="Liu L."/>
        </authorList>
    </citation>
    <scope>NUCLEOTIDE SEQUENCE [LARGE SCALE GENOMIC DNA]</scope>
    <source>
        <strain evidence="2 3">L1 8-17</strain>
    </source>
</reference>
<dbReference type="EMBL" id="VINQ01000011">
    <property type="protein sequence ID" value="KAA0912987.1"/>
    <property type="molecule type" value="Genomic_DNA"/>
</dbReference>
<name>A0A5A9Z720_9RHOB</name>
<keyword evidence="2" id="KW-0808">Transferase</keyword>
<protein>
    <submittedName>
        <fullName evidence="2">Glutathione S-transferase</fullName>
    </submittedName>
</protein>
<dbReference type="InterPro" id="IPR004045">
    <property type="entry name" value="Glutathione_S-Trfase_N"/>
</dbReference>
<dbReference type="InterPro" id="IPR036249">
    <property type="entry name" value="Thioredoxin-like_sf"/>
</dbReference>
<feature type="domain" description="GST N-terminal" evidence="1">
    <location>
        <begin position="1"/>
        <end position="79"/>
    </location>
</feature>
<dbReference type="Gene3D" id="1.20.1050.10">
    <property type="match status" value="1"/>
</dbReference>
<evidence type="ECO:0000313" key="3">
    <source>
        <dbReference type="Proteomes" id="UP000325291"/>
    </source>
</evidence>
<dbReference type="Gene3D" id="3.40.30.10">
    <property type="entry name" value="Glutaredoxin"/>
    <property type="match status" value="1"/>
</dbReference>
<dbReference type="GO" id="GO:0016740">
    <property type="term" value="F:transferase activity"/>
    <property type="evidence" value="ECO:0007669"/>
    <property type="project" value="UniProtKB-KW"/>
</dbReference>
<proteinExistence type="predicted"/>
<dbReference type="AlphaFoldDB" id="A0A5A9Z720"/>
<evidence type="ECO:0000313" key="2">
    <source>
        <dbReference type="EMBL" id="KAA0912987.1"/>
    </source>
</evidence>
<dbReference type="SUPFAM" id="SSF52833">
    <property type="entry name" value="Thioredoxin-like"/>
    <property type="match status" value="1"/>
</dbReference>
<accession>A0A5A9Z720</accession>
<comment type="caution">
    <text evidence="2">The sequence shown here is derived from an EMBL/GenBank/DDBJ whole genome shotgun (WGS) entry which is preliminary data.</text>
</comment>
<gene>
    <name evidence="2" type="ORF">FLO80_14255</name>
</gene>
<keyword evidence="3" id="KW-1185">Reference proteome</keyword>
<sequence length="195" mass="22227">MRLYFTPNSPYARITRVALRESGLRTRVEEIGVATRDPATALFEVTPLARVPVLEDGSVVLADTRDICAHFDLLENRARWFPQEDDATRFLRHVVSGFLDGVAVWLREKARPDGERSDPVMRYEEHRAVRVLRWLAPRWRDEGRWDYCALVLACALDIAQRRGMAKGWHEIAPELVAWATTRAGDPFMVETAPGG</sequence>
<dbReference type="Proteomes" id="UP000325291">
    <property type="component" value="Unassembled WGS sequence"/>
</dbReference>
<organism evidence="2 3">
    <name type="scientific">Aquicoccus porphyridii</name>
    <dbReference type="NCBI Taxonomy" id="1852029"/>
    <lineage>
        <taxon>Bacteria</taxon>
        <taxon>Pseudomonadati</taxon>
        <taxon>Pseudomonadota</taxon>
        <taxon>Alphaproteobacteria</taxon>
        <taxon>Rhodobacterales</taxon>
        <taxon>Paracoccaceae</taxon>
        <taxon>Aquicoccus</taxon>
    </lineage>
</organism>
<dbReference type="PROSITE" id="PS50404">
    <property type="entry name" value="GST_NTER"/>
    <property type="match status" value="1"/>
</dbReference>